<dbReference type="InterPro" id="IPR016980">
    <property type="entry name" value="S-AdoMet-dep_MeTrfase_Alr7345"/>
</dbReference>
<reference evidence="4" key="1">
    <citation type="journal article" date="2019" name="Int. J. Syst. Evol. Microbiol.">
        <title>The Global Catalogue of Microorganisms (GCM) 10K type strain sequencing project: providing services to taxonomists for standard genome sequencing and annotation.</title>
        <authorList>
            <consortium name="The Broad Institute Genomics Platform"/>
            <consortium name="The Broad Institute Genome Sequencing Center for Infectious Disease"/>
            <person name="Wu L."/>
            <person name="Ma J."/>
        </authorList>
    </citation>
    <scope>NUCLEOTIDE SEQUENCE [LARGE SCALE GENOMIC DNA]</scope>
    <source>
        <strain evidence="4">DT28</strain>
    </source>
</reference>
<protein>
    <submittedName>
        <fullName evidence="3">Class I SAM-dependent methyltransferase</fullName>
    </submittedName>
</protein>
<keyword evidence="3" id="KW-0489">Methyltransferase</keyword>
<dbReference type="SUPFAM" id="SSF53335">
    <property type="entry name" value="S-adenosyl-L-methionine-dependent methyltransferases"/>
    <property type="match status" value="1"/>
</dbReference>
<dbReference type="PIRSF" id="PIRSF031679">
    <property type="entry name" value="Mtase_Alr7345_prd"/>
    <property type="match status" value="1"/>
</dbReference>
<dbReference type="GO" id="GO:0008168">
    <property type="term" value="F:methyltransferase activity"/>
    <property type="evidence" value="ECO:0007669"/>
    <property type="project" value="UniProtKB-KW"/>
</dbReference>
<feature type="region of interest" description="Disordered" evidence="1">
    <location>
        <begin position="225"/>
        <end position="250"/>
    </location>
</feature>
<dbReference type="GO" id="GO:0032259">
    <property type="term" value="P:methylation"/>
    <property type="evidence" value="ECO:0007669"/>
    <property type="project" value="UniProtKB-KW"/>
</dbReference>
<organism evidence="3 4">
    <name type="scientific">Rheinheimera marina</name>
    <dbReference type="NCBI Taxonomy" id="1774958"/>
    <lineage>
        <taxon>Bacteria</taxon>
        <taxon>Pseudomonadati</taxon>
        <taxon>Pseudomonadota</taxon>
        <taxon>Gammaproteobacteria</taxon>
        <taxon>Chromatiales</taxon>
        <taxon>Chromatiaceae</taxon>
        <taxon>Rheinheimera</taxon>
    </lineage>
</organism>
<dbReference type="RefSeq" id="WP_377335176.1">
    <property type="nucleotide sequence ID" value="NZ_JBHSGB010000013.1"/>
</dbReference>
<accession>A0ABV9JPZ9</accession>
<evidence type="ECO:0000313" key="4">
    <source>
        <dbReference type="Proteomes" id="UP001595962"/>
    </source>
</evidence>
<feature type="signal peptide" evidence="2">
    <location>
        <begin position="1"/>
        <end position="21"/>
    </location>
</feature>
<dbReference type="CDD" id="cd02440">
    <property type="entry name" value="AdoMet_MTases"/>
    <property type="match status" value="1"/>
</dbReference>
<keyword evidence="4" id="KW-1185">Reference proteome</keyword>
<dbReference type="Proteomes" id="UP001595962">
    <property type="component" value="Unassembled WGS sequence"/>
</dbReference>
<evidence type="ECO:0000256" key="1">
    <source>
        <dbReference type="SAM" id="MobiDB-lite"/>
    </source>
</evidence>
<keyword evidence="2" id="KW-0732">Signal</keyword>
<sequence length="273" mass="29882">MTLLPKLIVVSAFVLSPFIQAADSTALQQVLNNPVRSDASKARDIYRHPAETLSFFEVTPKSAVVEISPGSGWYTEILAPLLRAEGKYYAAHSPANSTSDYSKRSLAAFKEKLAANDVYKNVILTEFSPLPGQQVAPAGSADVVLTFRNLHNWYMQKGEQGMVDAFKSFYDALKPGGVLGVVEHRLPEGKKGDDWLKSGYFPQSLAIALAQKAGFKLEATSEINANPKDTADHPGGVWTLPPTLSQKEQDKDKYLAIGESDRMTLKFRKPAAH</sequence>
<feature type="chain" id="PRO_5047146236" evidence="2">
    <location>
        <begin position="22"/>
        <end position="273"/>
    </location>
</feature>
<dbReference type="Gene3D" id="3.40.50.150">
    <property type="entry name" value="Vaccinia Virus protein VP39"/>
    <property type="match status" value="1"/>
</dbReference>
<comment type="caution">
    <text evidence="3">The sequence shown here is derived from an EMBL/GenBank/DDBJ whole genome shotgun (WGS) entry which is preliminary data.</text>
</comment>
<evidence type="ECO:0000313" key="3">
    <source>
        <dbReference type="EMBL" id="MFC4656275.1"/>
    </source>
</evidence>
<name>A0ABV9JPZ9_9GAMM</name>
<dbReference type="EMBL" id="JBHSGB010000013">
    <property type="protein sequence ID" value="MFC4656275.1"/>
    <property type="molecule type" value="Genomic_DNA"/>
</dbReference>
<dbReference type="InterPro" id="IPR029063">
    <property type="entry name" value="SAM-dependent_MTases_sf"/>
</dbReference>
<gene>
    <name evidence="3" type="ORF">ACFO3I_14760</name>
</gene>
<keyword evidence="3" id="KW-0808">Transferase</keyword>
<evidence type="ECO:0000256" key="2">
    <source>
        <dbReference type="SAM" id="SignalP"/>
    </source>
</evidence>
<proteinExistence type="predicted"/>